<dbReference type="InterPro" id="IPR011704">
    <property type="entry name" value="ATPase_dyneun-rel_AAA"/>
</dbReference>
<dbReference type="InterPro" id="IPR027417">
    <property type="entry name" value="P-loop_NTPase"/>
</dbReference>
<dbReference type="SUPFAM" id="SSF52540">
    <property type="entry name" value="P-loop containing nucleoside triphosphate hydrolases"/>
    <property type="match status" value="1"/>
</dbReference>
<evidence type="ECO:0000259" key="1">
    <source>
        <dbReference type="Pfam" id="PF07728"/>
    </source>
</evidence>
<dbReference type="EMBL" id="BAABJZ010000070">
    <property type="protein sequence ID" value="GAA4887185.1"/>
    <property type="molecule type" value="Genomic_DNA"/>
</dbReference>
<organism evidence="2 3">
    <name type="scientific">Ferrimonas pelagia</name>
    <dbReference type="NCBI Taxonomy" id="1177826"/>
    <lineage>
        <taxon>Bacteria</taxon>
        <taxon>Pseudomonadati</taxon>
        <taxon>Pseudomonadota</taxon>
        <taxon>Gammaproteobacteria</taxon>
        <taxon>Alteromonadales</taxon>
        <taxon>Ferrimonadaceae</taxon>
        <taxon>Ferrimonas</taxon>
    </lineage>
</organism>
<proteinExistence type="predicted"/>
<protein>
    <recommendedName>
        <fullName evidence="1">ATPase dynein-related AAA domain-containing protein</fullName>
    </recommendedName>
</protein>
<dbReference type="Pfam" id="PF07728">
    <property type="entry name" value="AAA_5"/>
    <property type="match status" value="1"/>
</dbReference>
<dbReference type="Proteomes" id="UP001499988">
    <property type="component" value="Unassembled WGS sequence"/>
</dbReference>
<keyword evidence="3" id="KW-1185">Reference proteome</keyword>
<evidence type="ECO:0000313" key="2">
    <source>
        <dbReference type="EMBL" id="GAA4887185.1"/>
    </source>
</evidence>
<comment type="caution">
    <text evidence="2">The sequence shown here is derived from an EMBL/GenBank/DDBJ whole genome shotgun (WGS) entry which is preliminary data.</text>
</comment>
<sequence>MTQHSYTYYGQACQALQVQQFIEHLLGNGEQRATPICIWGRHGIGKTQLVEQIAKSRGYQWRAIAPAQFEEMGDLLGMPRVEVDPISGNSVTSFAAPEWVPTEPGPGILLIDDVNRADERILRGLMQLLQNHELISWELPEGWQIVLTANPDGGDYSVTTMDDAMLTRMMHITMEFDAKAWALWAAQHGVDTRGIDFVLTYPELVSGERTTPRSLVQFFASIAAIDDLKAQLPLVNTLAHACLDTTTCHAFIAFVEQNLSKLISPQTIINSTDFEKQVQPAIERAVGAHPPRIDILATLCTRLQHYLHIEQLHPNAAQLANIQAFLKLAVLPNDLRLGMMQEMVNGNNPALKAVIADPELAKQFLSQAA</sequence>
<feature type="domain" description="ATPase dynein-related AAA" evidence="1">
    <location>
        <begin position="36"/>
        <end position="169"/>
    </location>
</feature>
<evidence type="ECO:0000313" key="3">
    <source>
        <dbReference type="Proteomes" id="UP001499988"/>
    </source>
</evidence>
<dbReference type="RefSeq" id="WP_345335314.1">
    <property type="nucleotide sequence ID" value="NZ_BAABJZ010000070.1"/>
</dbReference>
<accession>A0ABP9EW16</accession>
<gene>
    <name evidence="2" type="ORF">GCM10023333_20770</name>
</gene>
<dbReference type="Gene3D" id="3.40.50.300">
    <property type="entry name" value="P-loop containing nucleotide triphosphate hydrolases"/>
    <property type="match status" value="1"/>
</dbReference>
<name>A0ABP9EW16_9GAMM</name>
<reference evidence="3" key="1">
    <citation type="journal article" date="2019" name="Int. J. Syst. Evol. Microbiol.">
        <title>The Global Catalogue of Microorganisms (GCM) 10K type strain sequencing project: providing services to taxonomists for standard genome sequencing and annotation.</title>
        <authorList>
            <consortium name="The Broad Institute Genomics Platform"/>
            <consortium name="The Broad Institute Genome Sequencing Center for Infectious Disease"/>
            <person name="Wu L."/>
            <person name="Ma J."/>
        </authorList>
    </citation>
    <scope>NUCLEOTIDE SEQUENCE [LARGE SCALE GENOMIC DNA]</scope>
    <source>
        <strain evidence="3">JCM 18401</strain>
    </source>
</reference>